<dbReference type="SUPFAM" id="SSF74650">
    <property type="entry name" value="Galactose mutarotase-like"/>
    <property type="match status" value="1"/>
</dbReference>
<sequence length="315" mass="33389">MTPFGTTRDGETVHRIVLSGGGLTVGLLTLGAIVQSVRLEGVEHDLTIGSTDLADYETSMGYHGAIVGPVANRLRQAQAPIGGVMHHFDANQDGTHALHGGKDGTHAKLWTVADHGPVHATLTLDLAAGDGGYPGNRHIRATFRLLPDATLQLEITGTTDAPTLMNLANHSYWTLDGGPTWAGHDIRVAADHYLPIDDAVLPTGEIALVEGTPFDLRRTVSISPGNPAVDHNFCLSVSKQSLRDVLWLNGSSGVSMTVATTEPGVQVFDGRPGYRALAIEAQGWPDAPNVAAFPSVEVTPDVPYSQTTQWRFSTG</sequence>
<evidence type="ECO:0000256" key="3">
    <source>
        <dbReference type="ARBA" id="ARBA00023277"/>
    </source>
</evidence>
<gene>
    <name evidence="4" type="primary">mro</name>
    <name evidence="4" type="ORF">LOM8899_00842</name>
</gene>
<proteinExistence type="inferred from homology"/>
<keyword evidence="2 4" id="KW-0413">Isomerase</keyword>
<dbReference type="InterPro" id="IPR047215">
    <property type="entry name" value="Galactose_mutarotase-like"/>
</dbReference>
<dbReference type="PANTHER" id="PTHR10091:SF49">
    <property type="entry name" value="ALDOSE 1-EPIMERASE"/>
    <property type="match status" value="1"/>
</dbReference>
<evidence type="ECO:0000313" key="5">
    <source>
        <dbReference type="Proteomes" id="UP000201613"/>
    </source>
</evidence>
<dbReference type="Pfam" id="PF01263">
    <property type="entry name" value="Aldose_epim"/>
    <property type="match status" value="1"/>
</dbReference>
<dbReference type="InterPro" id="IPR008183">
    <property type="entry name" value="Aldose_1/G6P_1-epimerase"/>
</dbReference>
<keyword evidence="3" id="KW-0119">Carbohydrate metabolism</keyword>
<dbReference type="CDD" id="cd09019">
    <property type="entry name" value="galactose_mutarotase_like"/>
    <property type="match status" value="1"/>
</dbReference>
<dbReference type="EC" id="5.1.3.3" evidence="4"/>
<accession>A0A238LBC8</accession>
<evidence type="ECO:0000256" key="2">
    <source>
        <dbReference type="ARBA" id="ARBA00023235"/>
    </source>
</evidence>
<dbReference type="GO" id="GO:0033499">
    <property type="term" value="P:galactose catabolic process via UDP-galactose, Leloir pathway"/>
    <property type="evidence" value="ECO:0007669"/>
    <property type="project" value="TreeGrafter"/>
</dbReference>
<evidence type="ECO:0000256" key="1">
    <source>
        <dbReference type="ARBA" id="ARBA00006206"/>
    </source>
</evidence>
<dbReference type="InterPro" id="IPR011013">
    <property type="entry name" value="Gal_mutarotase_sf_dom"/>
</dbReference>
<dbReference type="GO" id="GO:0004034">
    <property type="term" value="F:aldose 1-epimerase activity"/>
    <property type="evidence" value="ECO:0007669"/>
    <property type="project" value="UniProtKB-EC"/>
</dbReference>
<dbReference type="AlphaFoldDB" id="A0A238LBC8"/>
<dbReference type="OrthoDB" id="9779408at2"/>
<dbReference type="GO" id="GO:0030246">
    <property type="term" value="F:carbohydrate binding"/>
    <property type="evidence" value="ECO:0007669"/>
    <property type="project" value="InterPro"/>
</dbReference>
<organism evidence="4 5">
    <name type="scientific">Flavimaricola marinus</name>
    <dbReference type="NCBI Taxonomy" id="1819565"/>
    <lineage>
        <taxon>Bacteria</taxon>
        <taxon>Pseudomonadati</taxon>
        <taxon>Pseudomonadota</taxon>
        <taxon>Alphaproteobacteria</taxon>
        <taxon>Rhodobacterales</taxon>
        <taxon>Paracoccaceae</taxon>
        <taxon>Flavimaricola</taxon>
    </lineage>
</organism>
<comment type="similarity">
    <text evidence="1">Belongs to the aldose epimerase family.</text>
</comment>
<dbReference type="PANTHER" id="PTHR10091">
    <property type="entry name" value="ALDOSE-1-EPIMERASE"/>
    <property type="match status" value="1"/>
</dbReference>
<dbReference type="Gene3D" id="2.70.98.10">
    <property type="match status" value="1"/>
</dbReference>
<protein>
    <submittedName>
        <fullName evidence="4">Aldose 1-epimerase</fullName>
        <ecNumber evidence="4">5.1.3.3</ecNumber>
    </submittedName>
</protein>
<dbReference type="EMBL" id="FXZK01000001">
    <property type="protein sequence ID" value="SMY06714.1"/>
    <property type="molecule type" value="Genomic_DNA"/>
</dbReference>
<name>A0A238LBC8_9RHOB</name>
<dbReference type="GO" id="GO:0006006">
    <property type="term" value="P:glucose metabolic process"/>
    <property type="evidence" value="ECO:0007669"/>
    <property type="project" value="TreeGrafter"/>
</dbReference>
<evidence type="ECO:0000313" key="4">
    <source>
        <dbReference type="EMBL" id="SMY06714.1"/>
    </source>
</evidence>
<dbReference type="RefSeq" id="WP_093990859.1">
    <property type="nucleotide sequence ID" value="NZ_FXZK01000001.1"/>
</dbReference>
<reference evidence="4 5" key="1">
    <citation type="submission" date="2017-05" db="EMBL/GenBank/DDBJ databases">
        <authorList>
            <person name="Song R."/>
            <person name="Chenine A.L."/>
            <person name="Ruprecht R.M."/>
        </authorList>
    </citation>
    <scope>NUCLEOTIDE SEQUENCE [LARGE SCALE GENOMIC DNA]</scope>
    <source>
        <strain evidence="4 5">CECT 8899</strain>
    </source>
</reference>
<dbReference type="InterPro" id="IPR014718">
    <property type="entry name" value="GH-type_carb-bd"/>
</dbReference>
<dbReference type="Proteomes" id="UP000201613">
    <property type="component" value="Unassembled WGS sequence"/>
</dbReference>
<keyword evidence="5" id="KW-1185">Reference proteome</keyword>